<comment type="catalytic activity">
    <reaction evidence="10 11">
        <text>DNA(n) + a 2'-deoxyribonucleoside 5'-triphosphate = DNA(n+1) + diphosphate</text>
        <dbReference type="Rhea" id="RHEA:22508"/>
        <dbReference type="Rhea" id="RHEA-COMP:17339"/>
        <dbReference type="Rhea" id="RHEA-COMP:17340"/>
        <dbReference type="ChEBI" id="CHEBI:33019"/>
        <dbReference type="ChEBI" id="CHEBI:61560"/>
        <dbReference type="ChEBI" id="CHEBI:173112"/>
        <dbReference type="EC" id="2.7.7.7"/>
    </reaction>
</comment>
<dbReference type="InterPro" id="IPR022754">
    <property type="entry name" value="DNA_pol_III_gamma-3"/>
</dbReference>
<dbReference type="Gene3D" id="3.40.50.300">
    <property type="entry name" value="P-loop containing nucleotide triphosphate hydrolases"/>
    <property type="match status" value="1"/>
</dbReference>
<evidence type="ECO:0000256" key="2">
    <source>
        <dbReference type="ARBA" id="ARBA00022679"/>
    </source>
</evidence>
<evidence type="ECO:0000256" key="4">
    <source>
        <dbReference type="ARBA" id="ARBA00022705"/>
    </source>
</evidence>
<protein>
    <recommendedName>
        <fullName evidence="11">DNA polymerase III subunit gamma/tau</fullName>
        <ecNumber evidence="11">2.7.7.7</ecNumber>
    </recommendedName>
</protein>
<evidence type="ECO:0000256" key="7">
    <source>
        <dbReference type="ARBA" id="ARBA00022833"/>
    </source>
</evidence>
<dbReference type="NCBIfam" id="TIGR02397">
    <property type="entry name" value="dnaX_nterm"/>
    <property type="match status" value="1"/>
</dbReference>
<evidence type="ECO:0000256" key="11">
    <source>
        <dbReference type="RuleBase" id="RU364063"/>
    </source>
</evidence>
<keyword evidence="9 11" id="KW-0239">DNA-directed DNA polymerase</keyword>
<evidence type="ECO:0000256" key="3">
    <source>
        <dbReference type="ARBA" id="ARBA00022695"/>
    </source>
</evidence>
<dbReference type="Pfam" id="PF22608">
    <property type="entry name" value="DNAX_ATPase_lid"/>
    <property type="match status" value="1"/>
</dbReference>
<comment type="function">
    <text evidence="11">DNA polymerase III is a complex, multichain enzyme responsible for most of the replicative synthesis in bacteria. This DNA polymerase also exhibits 3' to 5' exonuclease activity.</text>
</comment>
<name>A0ABZ2C1X9_9PROT</name>
<keyword evidence="6 11" id="KW-0547">Nucleotide-binding</keyword>
<dbReference type="Gene3D" id="1.10.8.60">
    <property type="match status" value="1"/>
</dbReference>
<dbReference type="SUPFAM" id="SSF52540">
    <property type="entry name" value="P-loop containing nucleoside triphosphate hydrolases"/>
    <property type="match status" value="1"/>
</dbReference>
<evidence type="ECO:0000313" key="13">
    <source>
        <dbReference type="EMBL" id="WVX66247.1"/>
    </source>
</evidence>
<dbReference type="InterPro" id="IPR003593">
    <property type="entry name" value="AAA+_ATPase"/>
</dbReference>
<dbReference type="SUPFAM" id="SSF48019">
    <property type="entry name" value="post-AAA+ oligomerization domain-like"/>
    <property type="match status" value="1"/>
</dbReference>
<dbReference type="EC" id="2.7.7.7" evidence="11"/>
<evidence type="ECO:0000256" key="6">
    <source>
        <dbReference type="ARBA" id="ARBA00022741"/>
    </source>
</evidence>
<dbReference type="InterPro" id="IPR008921">
    <property type="entry name" value="DNA_pol3_clamp-load_cplx_C"/>
</dbReference>
<dbReference type="Gene3D" id="1.20.272.10">
    <property type="match status" value="1"/>
</dbReference>
<keyword evidence="3 11" id="KW-0548">Nucleotidyltransferase</keyword>
<dbReference type="InterPro" id="IPR045085">
    <property type="entry name" value="HLD_clamp_pol_III_gamma_tau"/>
</dbReference>
<dbReference type="InterPro" id="IPR027417">
    <property type="entry name" value="P-loop_NTPase"/>
</dbReference>
<keyword evidence="2 11" id="KW-0808">Transferase</keyword>
<dbReference type="InterPro" id="IPR050238">
    <property type="entry name" value="DNA_Rep/Repair_Clamp_Loader"/>
</dbReference>
<dbReference type="InterPro" id="IPR012763">
    <property type="entry name" value="DNA_pol_III_sug/sutau_N"/>
</dbReference>
<dbReference type="Pfam" id="PF13177">
    <property type="entry name" value="DNA_pol3_delta2"/>
    <property type="match status" value="1"/>
</dbReference>
<dbReference type="Pfam" id="PF12169">
    <property type="entry name" value="DNA_pol3_gamma3"/>
    <property type="match status" value="1"/>
</dbReference>
<keyword evidence="8 11" id="KW-0067">ATP-binding</keyword>
<feature type="domain" description="AAA+ ATPase" evidence="12">
    <location>
        <begin position="56"/>
        <end position="203"/>
    </location>
</feature>
<evidence type="ECO:0000256" key="9">
    <source>
        <dbReference type="ARBA" id="ARBA00022932"/>
    </source>
</evidence>
<evidence type="ECO:0000256" key="5">
    <source>
        <dbReference type="ARBA" id="ARBA00022723"/>
    </source>
</evidence>
<evidence type="ECO:0000259" key="12">
    <source>
        <dbReference type="SMART" id="SM00382"/>
    </source>
</evidence>
<keyword evidence="14" id="KW-1185">Reference proteome</keyword>
<evidence type="ECO:0000256" key="1">
    <source>
        <dbReference type="ARBA" id="ARBA00006360"/>
    </source>
</evidence>
<reference evidence="13 14" key="1">
    <citation type="journal article" date="2024" name="Environ. Microbiol.">
        <title>Novel evolutionary insights on the interactions of the Holosporales (Alphaproteobacteria) with eukaryotic hosts from comparative genomics.</title>
        <authorList>
            <person name="Giovannini M."/>
            <person name="Petroni G."/>
            <person name="Castelli M."/>
        </authorList>
    </citation>
    <scope>NUCLEOTIDE SEQUENCE [LARGE SCALE GENOMIC DNA]</scope>
    <source>
        <strain evidence="13 14">US_Bl 15I1</strain>
    </source>
</reference>
<evidence type="ECO:0000256" key="10">
    <source>
        <dbReference type="ARBA" id="ARBA00049244"/>
    </source>
</evidence>
<dbReference type="EMBL" id="CP133270">
    <property type="protein sequence ID" value="WVX66247.1"/>
    <property type="molecule type" value="Genomic_DNA"/>
</dbReference>
<accession>A0ABZ2C1X9</accession>
<gene>
    <name evidence="11" type="primary">dnaX</name>
    <name evidence="13" type="ORF">Bealeia1_00423</name>
</gene>
<dbReference type="CDD" id="cd00009">
    <property type="entry name" value="AAA"/>
    <property type="match status" value="1"/>
</dbReference>
<keyword evidence="7" id="KW-0862">Zinc</keyword>
<comment type="subunit">
    <text evidence="11">DNA polymerase III contains a core (composed of alpha, epsilon and theta chains) that associates with a tau subunit. This core dimerizes to form the POLIII' complex. PolIII' associates with the gamma complex (composed of gamma, delta, delta', psi and chi chains) and with the beta chain to form the complete DNA polymerase III complex.</text>
</comment>
<dbReference type="RefSeq" id="WP_331255133.1">
    <property type="nucleotide sequence ID" value="NZ_CP133270.1"/>
</dbReference>
<evidence type="ECO:0000256" key="8">
    <source>
        <dbReference type="ARBA" id="ARBA00022840"/>
    </source>
</evidence>
<dbReference type="SMART" id="SM00382">
    <property type="entry name" value="AAA"/>
    <property type="match status" value="1"/>
</dbReference>
<dbReference type="Proteomes" id="UP001330434">
    <property type="component" value="Chromosome"/>
</dbReference>
<evidence type="ECO:0000313" key="14">
    <source>
        <dbReference type="Proteomes" id="UP001330434"/>
    </source>
</evidence>
<keyword evidence="4 11" id="KW-0235">DNA replication</keyword>
<dbReference type="CDD" id="cd18137">
    <property type="entry name" value="HLD_clamp_pol_III_gamma_tau"/>
    <property type="match status" value="1"/>
</dbReference>
<dbReference type="PANTHER" id="PTHR11669:SF0">
    <property type="entry name" value="PROTEIN STICHEL-LIKE 2"/>
    <property type="match status" value="1"/>
</dbReference>
<dbReference type="NCBIfam" id="NF004046">
    <property type="entry name" value="PRK05563.1"/>
    <property type="match status" value="1"/>
</dbReference>
<sequence length="415" mass="45697">MSQSQTQESTALFPIEDAAQPYQVLARKYRPTKLSELIGQELLATVLRKGIESGRLGHAFILTGIRGTGKTTTARIMARALNCTGPDGKSGPTPEPCGICPSCVAIATDRHMDVIEIDAASRTSVEDIREIIEAARYKAISARYKIYIIDEVHMLSKSAFNALLKTLEEPPSHVKFIFATTEIHKVPQTILSRCLRFDLRRIDIETLKTHFAAICQKEGIAFEEVALFLIARAAEGSARDGLSLLDQAITRATNGETQAYLKASDVQEMLGLMDFGPLYALFENLAQGEIQKAISQLREMIGQGADPVALLKDFMNIVHHLTLLKATPDLELLNVPFAEEKERLRGLSQNLAVPALTRLWQALLKGYQEILSSPHPIQALEMLLVRISYLSSLPPLESLIKNVGGLEPDGSKKKS</sequence>
<proteinExistence type="inferred from homology"/>
<organism evidence="13 14">
    <name type="scientific">Candidatus Bealeia paramacronuclearis</name>
    <dbReference type="NCBI Taxonomy" id="1921001"/>
    <lineage>
        <taxon>Bacteria</taxon>
        <taxon>Pseudomonadati</taxon>
        <taxon>Pseudomonadota</taxon>
        <taxon>Alphaproteobacteria</taxon>
        <taxon>Holosporales</taxon>
        <taxon>Holosporaceae</taxon>
        <taxon>Candidatus Bealeia</taxon>
    </lineage>
</organism>
<dbReference type="PANTHER" id="PTHR11669">
    <property type="entry name" value="REPLICATION FACTOR C / DNA POLYMERASE III GAMMA-TAU SUBUNIT"/>
    <property type="match status" value="1"/>
</dbReference>
<keyword evidence="5" id="KW-0479">Metal-binding</keyword>
<comment type="similarity">
    <text evidence="1 11">Belongs to the DnaX/STICHEL family.</text>
</comment>